<keyword evidence="6" id="KW-0411">Iron-sulfur</keyword>
<keyword evidence="4" id="KW-0479">Metal-binding</keyword>
<dbReference type="InterPro" id="IPR023885">
    <property type="entry name" value="4Fe4S-binding_SPASM_dom"/>
</dbReference>
<dbReference type="InterPro" id="IPR034480">
    <property type="entry name" value="Heme_synthase-like"/>
</dbReference>
<proteinExistence type="predicted"/>
<comment type="caution">
    <text evidence="9">The sequence shown here is derived from an EMBL/GenBank/DDBJ whole genome shotgun (WGS) entry which is preliminary data.</text>
</comment>
<evidence type="ECO:0000256" key="4">
    <source>
        <dbReference type="ARBA" id="ARBA00022723"/>
    </source>
</evidence>
<dbReference type="PANTHER" id="PTHR11228">
    <property type="entry name" value="RADICAL SAM DOMAIN PROTEIN"/>
    <property type="match status" value="1"/>
</dbReference>
<dbReference type="SFLD" id="SFLDG01386">
    <property type="entry name" value="main_SPASM_domain-containing"/>
    <property type="match status" value="1"/>
</dbReference>
<dbReference type="PIRSF" id="PIRSF037420">
    <property type="entry name" value="PQQ_syn_pqqE"/>
    <property type="match status" value="1"/>
</dbReference>
<dbReference type="SFLD" id="SFLDG01385">
    <property type="entry name" value="heme_carboxy_lyase_like"/>
    <property type="match status" value="1"/>
</dbReference>
<gene>
    <name evidence="9" type="primary">ahbC</name>
    <name evidence="9" type="ORF">WOA13_05985</name>
</gene>
<dbReference type="Pfam" id="PF04055">
    <property type="entry name" value="Radical_SAM"/>
    <property type="match status" value="1"/>
</dbReference>
<accession>A0ABU9KSU8</accession>
<dbReference type="InterPro" id="IPR007197">
    <property type="entry name" value="rSAM"/>
</dbReference>
<dbReference type="EMBL" id="JBCAUS010000003">
    <property type="protein sequence ID" value="MEL4305377.1"/>
    <property type="molecule type" value="Genomic_DNA"/>
</dbReference>
<dbReference type="Pfam" id="PF13186">
    <property type="entry name" value="SPASM"/>
    <property type="match status" value="1"/>
</dbReference>
<dbReference type="PANTHER" id="PTHR11228:SF7">
    <property type="entry name" value="PQQA PEPTIDE CYCLASE"/>
    <property type="match status" value="1"/>
</dbReference>
<protein>
    <submittedName>
        <fullName evidence="9">12,18-didecarboxysiroheme deacetylase</fullName>
    </submittedName>
</protein>
<keyword evidence="5" id="KW-0408">Iron</keyword>
<dbReference type="SFLD" id="SFLDF00543">
    <property type="entry name" value="alternative_heme_biosynthesis"/>
    <property type="match status" value="1"/>
</dbReference>
<comment type="cofactor">
    <cofactor evidence="1">
        <name>[4Fe-4S] cluster</name>
        <dbReference type="ChEBI" id="CHEBI:49883"/>
    </cofactor>
</comment>
<dbReference type="NCBIfam" id="TIGR04546">
    <property type="entry name" value="rSAM_ahbC_deAc"/>
    <property type="match status" value="1"/>
</dbReference>
<evidence type="ECO:0000256" key="6">
    <source>
        <dbReference type="ARBA" id="ARBA00023014"/>
    </source>
</evidence>
<keyword evidence="3" id="KW-0949">S-adenosyl-L-methionine</keyword>
<dbReference type="InterPro" id="IPR030894">
    <property type="entry name" value="Ahb_Proteobacteria"/>
</dbReference>
<dbReference type="Proteomes" id="UP001396646">
    <property type="component" value="Unassembled WGS sequence"/>
</dbReference>
<feature type="domain" description="Radical SAM core" evidence="8">
    <location>
        <begin position="36"/>
        <end position="253"/>
    </location>
</feature>
<evidence type="ECO:0000256" key="1">
    <source>
        <dbReference type="ARBA" id="ARBA00001966"/>
    </source>
</evidence>
<dbReference type="InterPro" id="IPR050377">
    <property type="entry name" value="Radical_SAM_PqqE_MftC-like"/>
</dbReference>
<dbReference type="CDD" id="cd21123">
    <property type="entry name" value="SPASM_MftC-like"/>
    <property type="match status" value="1"/>
</dbReference>
<reference evidence="9 10" key="1">
    <citation type="submission" date="2024-04" db="EMBL/GenBank/DDBJ databases">
        <title>Methanococcoides sp. LMO-2.</title>
        <authorList>
            <person name="Liang L."/>
        </authorList>
    </citation>
    <scope>NUCLEOTIDE SEQUENCE [LARGE SCALE GENOMIC DNA]</scope>
    <source>
        <strain evidence="9 10">LMO-2</strain>
    </source>
</reference>
<dbReference type="SFLD" id="SFLDS00029">
    <property type="entry name" value="Radical_SAM"/>
    <property type="match status" value="1"/>
</dbReference>
<evidence type="ECO:0000256" key="5">
    <source>
        <dbReference type="ARBA" id="ARBA00023004"/>
    </source>
</evidence>
<keyword evidence="10" id="KW-1185">Reference proteome</keyword>
<dbReference type="InterPro" id="IPR013785">
    <property type="entry name" value="Aldolase_TIM"/>
</dbReference>
<evidence type="ECO:0000256" key="2">
    <source>
        <dbReference type="ARBA" id="ARBA00022485"/>
    </source>
</evidence>
<evidence type="ECO:0000256" key="7">
    <source>
        <dbReference type="ARBA" id="ARBA00023239"/>
    </source>
</evidence>
<dbReference type="SFLD" id="SFLDG01067">
    <property type="entry name" value="SPASM/twitch_domain_containing"/>
    <property type="match status" value="1"/>
</dbReference>
<sequence length="401" mass="45519">MIGISKLYCGTVEPSDALRYGRDSKRLPSHLLQFAKDKKPVVVWNVTRRCNLRCVHCYAQSKDIDYKDELTAEQGKELIDDLAEFGSPVVLFSGGEPLMRKDLPELAEYAISKGLRAVISTNGTLIDEEMAKTLKKIGLSYVGISIDGVRETNDKFRGMKGAFDAAMAGLRNCQREGIKVGLRFTINKQNVADIPAIFDMLEEENIPRICFYHLVYAGRGTKIIDDDLSLEDSRKTVDLIMDRTKQLHDKGLPVEVLTVDNHCDGPYIYMRLAEENPERADEVYELLQMNRGNSTGIGFGCVSWDGSVHPDQFWRHYTFGNVKERKFSEIWTDLDDELMAGLKDRKPLIKANADRCAKCKWFDVCNGNFRVRAEAVYGNVWADDPACYLTKEEIGYYDDEE</sequence>
<evidence type="ECO:0000259" key="8">
    <source>
        <dbReference type="PROSITE" id="PS51918"/>
    </source>
</evidence>
<organism evidence="9 10">
    <name type="scientific">Methanococcoides cohabitans</name>
    <dbReference type="NCBI Taxonomy" id="3136559"/>
    <lineage>
        <taxon>Archaea</taxon>
        <taxon>Methanobacteriati</taxon>
        <taxon>Methanobacteriota</taxon>
        <taxon>Stenosarchaea group</taxon>
        <taxon>Methanomicrobia</taxon>
        <taxon>Methanosarcinales</taxon>
        <taxon>Methanosarcinaceae</taxon>
        <taxon>Methanococcoides</taxon>
    </lineage>
</organism>
<dbReference type="PROSITE" id="PS51918">
    <property type="entry name" value="RADICAL_SAM"/>
    <property type="match status" value="1"/>
</dbReference>
<dbReference type="NCBIfam" id="TIGR04085">
    <property type="entry name" value="rSAM_more_4Fe4S"/>
    <property type="match status" value="1"/>
</dbReference>
<name>A0ABU9KSU8_9EURY</name>
<keyword evidence="2" id="KW-0004">4Fe-4S</keyword>
<evidence type="ECO:0000256" key="3">
    <source>
        <dbReference type="ARBA" id="ARBA00022691"/>
    </source>
</evidence>
<evidence type="ECO:0000313" key="10">
    <source>
        <dbReference type="Proteomes" id="UP001396646"/>
    </source>
</evidence>
<dbReference type="InterPro" id="IPR034479">
    <property type="entry name" value="AhbC-like"/>
</dbReference>
<dbReference type="CDD" id="cd01335">
    <property type="entry name" value="Radical_SAM"/>
    <property type="match status" value="1"/>
</dbReference>
<evidence type="ECO:0000313" key="9">
    <source>
        <dbReference type="EMBL" id="MEL4305377.1"/>
    </source>
</evidence>
<dbReference type="SMART" id="SM00729">
    <property type="entry name" value="Elp3"/>
    <property type="match status" value="1"/>
</dbReference>
<dbReference type="InterPro" id="IPR006638">
    <property type="entry name" value="Elp3/MiaA/NifB-like_rSAM"/>
</dbReference>
<dbReference type="Gene3D" id="3.20.20.70">
    <property type="entry name" value="Aldolase class I"/>
    <property type="match status" value="1"/>
</dbReference>
<dbReference type="SUPFAM" id="SSF102114">
    <property type="entry name" value="Radical SAM enzymes"/>
    <property type="match status" value="1"/>
</dbReference>
<dbReference type="InterPro" id="IPR058240">
    <property type="entry name" value="rSAM_sf"/>
</dbReference>
<dbReference type="RefSeq" id="WP_342127041.1">
    <property type="nucleotide sequence ID" value="NZ_JBCAUS010000003.1"/>
</dbReference>
<dbReference type="InterPro" id="IPR017200">
    <property type="entry name" value="PqqE-like"/>
</dbReference>
<keyword evidence="7" id="KW-0456">Lyase</keyword>